<organism evidence="1 2">
    <name type="scientific">Vaccinium darrowii</name>
    <dbReference type="NCBI Taxonomy" id="229202"/>
    <lineage>
        <taxon>Eukaryota</taxon>
        <taxon>Viridiplantae</taxon>
        <taxon>Streptophyta</taxon>
        <taxon>Embryophyta</taxon>
        <taxon>Tracheophyta</taxon>
        <taxon>Spermatophyta</taxon>
        <taxon>Magnoliopsida</taxon>
        <taxon>eudicotyledons</taxon>
        <taxon>Gunneridae</taxon>
        <taxon>Pentapetalae</taxon>
        <taxon>asterids</taxon>
        <taxon>Ericales</taxon>
        <taxon>Ericaceae</taxon>
        <taxon>Vaccinioideae</taxon>
        <taxon>Vaccinieae</taxon>
        <taxon>Vaccinium</taxon>
    </lineage>
</organism>
<dbReference type="EMBL" id="CM037157">
    <property type="protein sequence ID" value="KAH7850532.1"/>
    <property type="molecule type" value="Genomic_DNA"/>
</dbReference>
<evidence type="ECO:0000313" key="1">
    <source>
        <dbReference type="EMBL" id="KAH7850532.1"/>
    </source>
</evidence>
<reference evidence="1 2" key="1">
    <citation type="journal article" date="2021" name="Hortic Res">
        <title>High-quality reference genome and annotation aids understanding of berry development for evergreen blueberry (Vaccinium darrowii).</title>
        <authorList>
            <person name="Yu J."/>
            <person name="Hulse-Kemp A.M."/>
            <person name="Babiker E."/>
            <person name="Staton M."/>
        </authorList>
    </citation>
    <scope>NUCLEOTIDE SEQUENCE [LARGE SCALE GENOMIC DNA]</scope>
    <source>
        <strain evidence="2">cv. NJ 8807/NJ 8810</strain>
        <tissue evidence="1">Young leaf</tissue>
    </source>
</reference>
<dbReference type="Proteomes" id="UP000828048">
    <property type="component" value="Chromosome 7"/>
</dbReference>
<keyword evidence="2" id="KW-1185">Reference proteome</keyword>
<sequence length="99" mass="10818">MSKEKAKEVDEIAVGHGFGTQESVANINVHPSYMGQSIIIAQSSDIPVTSDAETGNKKPPVKVKKIKFANKLKPEEVQVELHKSSIVIKPPVETDRDQP</sequence>
<name>A0ACB7YAJ2_9ERIC</name>
<evidence type="ECO:0000313" key="2">
    <source>
        <dbReference type="Proteomes" id="UP000828048"/>
    </source>
</evidence>
<proteinExistence type="predicted"/>
<comment type="caution">
    <text evidence="1">The sequence shown here is derived from an EMBL/GenBank/DDBJ whole genome shotgun (WGS) entry which is preliminary data.</text>
</comment>
<protein>
    <submittedName>
        <fullName evidence="1">Uncharacterized protein</fullName>
    </submittedName>
</protein>
<accession>A0ACB7YAJ2</accession>
<gene>
    <name evidence="1" type="ORF">Vadar_034431</name>
</gene>